<dbReference type="EMBL" id="FXZK01000002">
    <property type="protein sequence ID" value="SMY07347.1"/>
    <property type="molecule type" value="Genomic_DNA"/>
</dbReference>
<keyword evidence="2" id="KW-1185">Reference proteome</keyword>
<organism evidence="1 2">
    <name type="scientific">Flavimaricola marinus</name>
    <dbReference type="NCBI Taxonomy" id="1819565"/>
    <lineage>
        <taxon>Bacteria</taxon>
        <taxon>Pseudomonadati</taxon>
        <taxon>Pseudomonadota</taxon>
        <taxon>Alphaproteobacteria</taxon>
        <taxon>Rhodobacterales</taxon>
        <taxon>Paracoccaceae</taxon>
        <taxon>Flavimaricola</taxon>
    </lineage>
</organism>
<gene>
    <name evidence="1" type="ORF">LOM8899_01482</name>
</gene>
<dbReference type="Proteomes" id="UP000201613">
    <property type="component" value="Unassembled WGS sequence"/>
</dbReference>
<accession>A0A238LCA2</accession>
<sequence length="30" mass="3375">MGNQLVKRNIPASRFVLLSMWSHSGFPTAE</sequence>
<reference evidence="1 2" key="1">
    <citation type="submission" date="2017-05" db="EMBL/GenBank/DDBJ databases">
        <authorList>
            <person name="Song R."/>
            <person name="Chenine A.L."/>
            <person name="Ruprecht R.M."/>
        </authorList>
    </citation>
    <scope>NUCLEOTIDE SEQUENCE [LARGE SCALE GENOMIC DNA]</scope>
    <source>
        <strain evidence="1 2">CECT 8899</strain>
    </source>
</reference>
<name>A0A238LCA2_9RHOB</name>
<evidence type="ECO:0000313" key="1">
    <source>
        <dbReference type="EMBL" id="SMY07347.1"/>
    </source>
</evidence>
<proteinExistence type="predicted"/>
<dbReference type="AlphaFoldDB" id="A0A238LCA2"/>
<evidence type="ECO:0000313" key="2">
    <source>
        <dbReference type="Proteomes" id="UP000201613"/>
    </source>
</evidence>
<protein>
    <submittedName>
        <fullName evidence="1">Uncharacterized protein</fullName>
    </submittedName>
</protein>